<evidence type="ECO:0000313" key="5">
    <source>
        <dbReference type="Proteomes" id="UP000177921"/>
    </source>
</evidence>
<dbReference type="SMART" id="SM00612">
    <property type="entry name" value="Kelch"/>
    <property type="match status" value="4"/>
</dbReference>
<dbReference type="SUPFAM" id="SSF50965">
    <property type="entry name" value="Galactose oxidase, central domain"/>
    <property type="match status" value="2"/>
</dbReference>
<dbReference type="PROSITE" id="PS50853">
    <property type="entry name" value="FN3"/>
    <property type="match status" value="2"/>
</dbReference>
<evidence type="ECO:0000256" key="1">
    <source>
        <dbReference type="ARBA" id="ARBA00022441"/>
    </source>
</evidence>
<dbReference type="InterPro" id="IPR003961">
    <property type="entry name" value="FN3_dom"/>
</dbReference>
<keyword evidence="1" id="KW-0880">Kelch repeat</keyword>
<gene>
    <name evidence="4" type="ORF">A2618_00445</name>
</gene>
<dbReference type="PANTHER" id="PTHR45632:SF3">
    <property type="entry name" value="KELCH-LIKE PROTEIN 32"/>
    <property type="match status" value="1"/>
</dbReference>
<name>A0A1F5FZW3_9BACT</name>
<dbReference type="GO" id="GO:0003993">
    <property type="term" value="F:acid phosphatase activity"/>
    <property type="evidence" value="ECO:0007669"/>
    <property type="project" value="InterPro"/>
</dbReference>
<sequence length="2355" mass="254158">MIKRVGQVLVLSGLLILGGVVNVKATSFDYSETAEWETGVFNGVTGESSAGEIKLRSAGEWEQRAWQTPELPLTTGTAIESDGEYVYVLAGYDTWFARYHQATNRWEVLASAPYSAGYGSDMVYLDGYLYAMFGGYQKEYARYDITNNTWTELADTPDLVYRGGSLATNGTDIYALHGNSTTDFWKYTTSTGEWSMLTGTPATINYGASLVYNDGYFYTLRGVSTNTMYRYSVAAGTWSTMTNMTAVIAEDSHAAIRGAYIYITLNGNTTTMYRYDIAGNSWSTMAVLPQASRYVGSVYNAIDDMIYVFRGNGTYEFWKYDPDTDGYLGPVDMTLAPGSGSDLVYYGGYIYQPRGANTTTFYRYNLTSKTWESRAVAPAAFNDDTTGVVAGSYLYFFQGSNTTNFYRYDPAADSWATMAVAPANVNYGGSLAYPGSGDYLYATVGGYTLKHYRYSISGNSWEDTPTDLPNNSEASYGARLFSDGTNLYYVSGSRTGFLLKYTISTDTWSEVASLPYAPYWGSDAVYWDGNIYIQAGYYKGQFWRYNISSGEWLYLDSLNEYYGYHQGAYNGGALVVDTINAILYSAVGASILNMASYSIDANDYLASGTWISPVEDLTYVTAWTSLVETATKPGDSSISYETRTSADKVTWGEWTAVAGTTIGSSVNRYIQVRATLTASTDRTETPTLTALTINYQGDVTAPTAPTTFTGKSSEVGGSTLVSGSSYRYNYPYFSWSGASDAETSVAGYYVYFGTNASADPITAGNYQTTSDYVVTSNLTTGTYYLRVVAKDSAGNTSSVASGFTYGYQGVVATSVAYTSSGDFAGSTVDNMTITGDEIKLAGKAGFWREEAPGLIPAAPYYGSSTAYVSTSSKLYTLRGYNTANFYSYDIASSTWSTLADTPAVVHYGGKIVEGPGGYLYAFAGNQTSTFWRYDIAQNTWDDAAATDSPLTIYYDSALVYDGTQYIYALRGTSDDAFMRYNTTNDSWESMANVDFGATTEQISNLINYGAALTYDGADTIYALQGTQYTGLAAYSISTNTWTQLAKTPHNVYQGGHLQYDTTSNALYMIPGGGKPYLYKYAIASDTWSQLDEAPWTLGLGSSMRNAGGKLYAVRGMATTSMAIYDIAKAEWLVPERGFFREMFFGSDLATQGYGADIIKGDGSNYYLTRGNQDSTFVKYDPTTGIATELADVPGGMYLGGALVYDSTAEKIYASTSNINNNFYVYDIATNVWSREADDLLPVDPGAGSSLAYDGSRYIYYARGAGTTSFYRFDTQGSAGNKWSTLTNITATVSYGAQLVYKDGYLYIMRGSAVNPNPLYRYDVAGGSWSTLTALSDSVYNDGFLVDSGGDYLYACKGYNTASCYRYSVSGDSWSAIANFPGAIYYGGAAASDGSGKMYVLPGPGTNSYANGLYTYVMESSTTSFEEAGSYQSATIDLGEVYRLANLTLTYTSATNNTLTVSTRTSTDGVVWDAWVSANEEKAVGTSYEYKINSTVQRYLQVQFELASSDGIYSGVIADYSIKYYSDTTPPTNASELSAYTTATASASMVTNTWYNHTSPYFDWPDAEVTGGASDTETGSAIVGYYVYFGSDSDADPETAGTLITPSSFTASSLVTGSTYYLRIKSKDDAGNVSGTAWQPFIYKYDNEAPNVPTGLAADPSGYTAVNDFDFSWESATDSASGGIEYCYKTATASGTLASDQCTSGVSVTGITGYQTGTNTFYVRSRDTAGNYSSYTTGSFYYNNGAPSAPTSLTVTPETNTVNSFEFEWEAPVAYYGSLVNLQYYYSVNALPTESSVTRAYSNSLGASAYATLPGENTLYVVVMDEAGNVDYDNYASVTFTANTTAPGIPLNADIADVSVKASSAWKLALTWESPSSVGAGVASYQVYRSTDGVTYTQRASTSGISYVDTGLSQITYYYKIRACDSANNCGAFSSAVSLYPDGKYTTAAPLVGEPEVGEITTKKAEVDWTTSRTADSKVAYGTASGDYFDEEVGNSDQVTVHSLTLNNLSPGATYYFVAKWTDEDGNLGSSEEYTFATDPAPTAKEVKAVSIGLDTVNIQFTSKDASKAKVYYGTTTAFGGYSEMGVGTAESTYTVQLTGLADGTKYYYKVSLFDSENNEYEGDTYSFETLPRPRIDLVKLQQVKGTATGTILVTWVTNTPISSIITYYPSANPSAAQDNIDVKLVTAHRALISGLLPNTAYTMVVKGRDKVGNEAVASAQTFSTASDTRPPSIANLKVEPVILGVGEEATAQLVVSWDTDELSTSQVAYGEGSGGSLGSKTQQDSNRTFNHLVVISNLQPSKVYHLKALSMDEASNEATSVDRVVITPKETKSALNLVVSNLSQAFGFLGGIAGN</sequence>
<accession>A0A1F5FZW3</accession>
<keyword evidence="2" id="KW-0677">Repeat</keyword>
<dbReference type="EMBL" id="MFAR01000011">
    <property type="protein sequence ID" value="OGD85170.1"/>
    <property type="molecule type" value="Genomic_DNA"/>
</dbReference>
<dbReference type="PANTHER" id="PTHR45632">
    <property type="entry name" value="LD33804P"/>
    <property type="match status" value="1"/>
</dbReference>
<dbReference type="InterPro" id="IPR011043">
    <property type="entry name" value="Gal_Oxase/kelch_b-propeller"/>
</dbReference>
<organism evidence="4 5">
    <name type="scientific">Candidatus Collierbacteria bacterium RIFOXYD1_FULL_46_26</name>
    <dbReference type="NCBI Taxonomy" id="1817732"/>
    <lineage>
        <taxon>Bacteria</taxon>
        <taxon>Candidatus Collieribacteriota</taxon>
    </lineage>
</organism>
<reference evidence="4 5" key="1">
    <citation type="journal article" date="2016" name="Nat. Commun.">
        <title>Thousands of microbial genomes shed light on interconnected biogeochemical processes in an aquifer system.</title>
        <authorList>
            <person name="Anantharaman K."/>
            <person name="Brown C.T."/>
            <person name="Hug L.A."/>
            <person name="Sharon I."/>
            <person name="Castelle C.J."/>
            <person name="Probst A.J."/>
            <person name="Thomas B.C."/>
            <person name="Singh A."/>
            <person name="Wilkins M.J."/>
            <person name="Karaoz U."/>
            <person name="Brodie E.L."/>
            <person name="Williams K.H."/>
            <person name="Hubbard S.S."/>
            <person name="Banfield J.F."/>
        </authorList>
    </citation>
    <scope>NUCLEOTIDE SEQUENCE [LARGE SCALE GENOMIC DNA]</scope>
</reference>
<evidence type="ECO:0000259" key="3">
    <source>
        <dbReference type="PROSITE" id="PS50853"/>
    </source>
</evidence>
<protein>
    <recommendedName>
        <fullName evidence="3">Fibronectin type-III domain-containing protein</fullName>
    </recommendedName>
</protein>
<dbReference type="Proteomes" id="UP000177921">
    <property type="component" value="Unassembled WGS sequence"/>
</dbReference>
<dbReference type="SMART" id="SM00060">
    <property type="entry name" value="FN3"/>
    <property type="match status" value="6"/>
</dbReference>
<feature type="domain" description="Fibronectin type-III" evidence="3">
    <location>
        <begin position="2136"/>
        <end position="2227"/>
    </location>
</feature>
<dbReference type="InterPro" id="IPR008963">
    <property type="entry name" value="Purple_acid_Pase-like_N"/>
</dbReference>
<dbReference type="SUPFAM" id="SSF49265">
    <property type="entry name" value="Fibronectin type III"/>
    <property type="match status" value="4"/>
</dbReference>
<dbReference type="Gene3D" id="2.60.40.10">
    <property type="entry name" value="Immunoglobulins"/>
    <property type="match status" value="4"/>
</dbReference>
<dbReference type="InterPro" id="IPR015915">
    <property type="entry name" value="Kelch-typ_b-propeller"/>
</dbReference>
<dbReference type="SUPFAM" id="SSF49363">
    <property type="entry name" value="Purple acid phosphatase, N-terminal domain"/>
    <property type="match status" value="2"/>
</dbReference>
<dbReference type="Gene3D" id="2.60.40.380">
    <property type="entry name" value="Purple acid phosphatase-like, N-terminal"/>
    <property type="match status" value="1"/>
</dbReference>
<dbReference type="Gene3D" id="2.120.10.80">
    <property type="entry name" value="Kelch-type beta propeller"/>
    <property type="match status" value="5"/>
</dbReference>
<comment type="caution">
    <text evidence="4">The sequence shown here is derived from an EMBL/GenBank/DDBJ whole genome shotgun (WGS) entry which is preliminary data.</text>
</comment>
<proteinExistence type="predicted"/>
<feature type="domain" description="Fibronectin type-III" evidence="3">
    <location>
        <begin position="1950"/>
        <end position="2040"/>
    </location>
</feature>
<dbReference type="InterPro" id="IPR036116">
    <property type="entry name" value="FN3_sf"/>
</dbReference>
<dbReference type="GO" id="GO:0046872">
    <property type="term" value="F:metal ion binding"/>
    <property type="evidence" value="ECO:0007669"/>
    <property type="project" value="InterPro"/>
</dbReference>
<dbReference type="InterPro" id="IPR013783">
    <property type="entry name" value="Ig-like_fold"/>
</dbReference>
<evidence type="ECO:0000313" key="4">
    <source>
        <dbReference type="EMBL" id="OGD85170.1"/>
    </source>
</evidence>
<dbReference type="SUPFAM" id="SSF117281">
    <property type="entry name" value="Kelch motif"/>
    <property type="match status" value="2"/>
</dbReference>
<dbReference type="InterPro" id="IPR006652">
    <property type="entry name" value="Kelch_1"/>
</dbReference>
<dbReference type="CDD" id="cd00063">
    <property type="entry name" value="FN3"/>
    <property type="match status" value="1"/>
</dbReference>
<evidence type="ECO:0000256" key="2">
    <source>
        <dbReference type="ARBA" id="ARBA00022737"/>
    </source>
</evidence>